<organism evidence="2 3">
    <name type="scientific">Selenomonas ruminantium</name>
    <dbReference type="NCBI Taxonomy" id="971"/>
    <lineage>
        <taxon>Bacteria</taxon>
        <taxon>Bacillati</taxon>
        <taxon>Bacillota</taxon>
        <taxon>Negativicutes</taxon>
        <taxon>Selenomonadales</taxon>
        <taxon>Selenomonadaceae</taxon>
        <taxon>Selenomonas</taxon>
    </lineage>
</organism>
<keyword evidence="1" id="KW-0802">TPR repeat</keyword>
<feature type="repeat" description="TPR" evidence="1">
    <location>
        <begin position="83"/>
        <end position="116"/>
    </location>
</feature>
<dbReference type="RefSeq" id="WP_075441905.1">
    <property type="nucleotide sequence ID" value="NZ_FOQK01000002.1"/>
</dbReference>
<proteinExistence type="predicted"/>
<sequence length="284" mass="32513">MKESALTQEINAAITQAVDACENKNTEEAAAILKKEIERIEALNLYADGQADYYDFNTLMEMVMFQSQHPEIQPVADIEEPVNRLYAMYGSVLLELGELDKAEEALAIAMDWNPMSADIAFEHAEVYKQKKDMKTFKALTTKIFSICYKRREIAHCYRNLGYYFVEKQMWDEAVGCYLLSMTFAEAEGRFQAENELKYIYDETKGEATRPSLGAMRSYGEKYQFPIGPDAKIIETAMLYGKTMLANKKLQHASYFLDIAYKLTESKELKELLDGINKQLGSDMQ</sequence>
<protein>
    <submittedName>
        <fullName evidence="2">Uncharacterized protein</fullName>
    </submittedName>
</protein>
<evidence type="ECO:0000313" key="3">
    <source>
        <dbReference type="Proteomes" id="UP000183639"/>
    </source>
</evidence>
<dbReference type="PROSITE" id="PS50005">
    <property type="entry name" value="TPR"/>
    <property type="match status" value="1"/>
</dbReference>
<evidence type="ECO:0000256" key="1">
    <source>
        <dbReference type="PROSITE-ProRule" id="PRU00339"/>
    </source>
</evidence>
<dbReference type="Gene3D" id="1.25.40.10">
    <property type="entry name" value="Tetratricopeptide repeat domain"/>
    <property type="match status" value="1"/>
</dbReference>
<dbReference type="AlphaFoldDB" id="A0A1I3C4P5"/>
<dbReference type="InterPro" id="IPR011990">
    <property type="entry name" value="TPR-like_helical_dom_sf"/>
</dbReference>
<accession>A0A1I3C4P5</accession>
<name>A0A1I3C4P5_SELRU</name>
<dbReference type="EMBL" id="FOQK01000002">
    <property type="protein sequence ID" value="SFH69440.1"/>
    <property type="molecule type" value="Genomic_DNA"/>
</dbReference>
<gene>
    <name evidence="2" type="ORF">SAMN04487861_102155</name>
</gene>
<dbReference type="InterPro" id="IPR019734">
    <property type="entry name" value="TPR_rpt"/>
</dbReference>
<dbReference type="OrthoDB" id="1998276at2"/>
<reference evidence="2 3" key="1">
    <citation type="submission" date="2016-10" db="EMBL/GenBank/DDBJ databases">
        <authorList>
            <person name="de Groot N.N."/>
        </authorList>
    </citation>
    <scope>NUCLEOTIDE SEQUENCE [LARGE SCALE GENOMIC DNA]</scope>
    <source>
        <strain evidence="2 3">Z108</strain>
    </source>
</reference>
<dbReference type="Proteomes" id="UP000183639">
    <property type="component" value="Unassembled WGS sequence"/>
</dbReference>
<evidence type="ECO:0000313" key="2">
    <source>
        <dbReference type="EMBL" id="SFH69440.1"/>
    </source>
</evidence>
<dbReference type="SUPFAM" id="SSF48452">
    <property type="entry name" value="TPR-like"/>
    <property type="match status" value="1"/>
</dbReference>